<gene>
    <name evidence="1" type="ORF">CPB83DRAFT_171778</name>
</gene>
<name>A0A9P6JRV6_9AGAR</name>
<dbReference type="OrthoDB" id="3270987at2759"/>
<sequence>MLFSSPFSPSLGIGRFDSKFNGDAQSRAALTLSQVSRRWRTIAKSTHELWSVFSASISRNERSRPLEWGPEWLKRSGNSPLYIELRFLLAHHQAETSLAEKLVDQLCLHAARWKVIRLNVAYKCIPWFSSALAEKKLTILDDIHVSFTRSRSGKPSLEIDASPKSITTELHANNILVDWTNLCHCAASSSGGRMSRRDFIKLLARSHNILSCSFEGDVPSPSRRSVSMINHSSLHTLKISLFPSNLWDTITLPSLKIMHLHPYRDSLS</sequence>
<dbReference type="AlphaFoldDB" id="A0A9P6JRV6"/>
<evidence type="ECO:0000313" key="1">
    <source>
        <dbReference type="EMBL" id="KAF9530641.1"/>
    </source>
</evidence>
<organism evidence="1 2">
    <name type="scientific">Crepidotus variabilis</name>
    <dbReference type="NCBI Taxonomy" id="179855"/>
    <lineage>
        <taxon>Eukaryota</taxon>
        <taxon>Fungi</taxon>
        <taxon>Dikarya</taxon>
        <taxon>Basidiomycota</taxon>
        <taxon>Agaricomycotina</taxon>
        <taxon>Agaricomycetes</taxon>
        <taxon>Agaricomycetidae</taxon>
        <taxon>Agaricales</taxon>
        <taxon>Agaricineae</taxon>
        <taxon>Crepidotaceae</taxon>
        <taxon>Crepidotus</taxon>
    </lineage>
</organism>
<reference evidence="1" key="1">
    <citation type="submission" date="2020-11" db="EMBL/GenBank/DDBJ databases">
        <authorList>
            <consortium name="DOE Joint Genome Institute"/>
            <person name="Ahrendt S."/>
            <person name="Riley R."/>
            <person name="Andreopoulos W."/>
            <person name="Labutti K."/>
            <person name="Pangilinan J."/>
            <person name="Ruiz-Duenas F.J."/>
            <person name="Barrasa J.M."/>
            <person name="Sanchez-Garcia M."/>
            <person name="Camarero S."/>
            <person name="Miyauchi S."/>
            <person name="Serrano A."/>
            <person name="Linde D."/>
            <person name="Babiker R."/>
            <person name="Drula E."/>
            <person name="Ayuso-Fernandez I."/>
            <person name="Pacheco R."/>
            <person name="Padilla G."/>
            <person name="Ferreira P."/>
            <person name="Barriuso J."/>
            <person name="Kellner H."/>
            <person name="Castanera R."/>
            <person name="Alfaro M."/>
            <person name="Ramirez L."/>
            <person name="Pisabarro A.G."/>
            <person name="Kuo A."/>
            <person name="Tritt A."/>
            <person name="Lipzen A."/>
            <person name="He G."/>
            <person name="Yan M."/>
            <person name="Ng V."/>
            <person name="Cullen D."/>
            <person name="Martin F."/>
            <person name="Rosso M.-N."/>
            <person name="Henrissat B."/>
            <person name="Hibbett D."/>
            <person name="Martinez A.T."/>
            <person name="Grigoriev I.V."/>
        </authorList>
    </citation>
    <scope>NUCLEOTIDE SEQUENCE</scope>
    <source>
        <strain evidence="1">CBS 506.95</strain>
    </source>
</reference>
<dbReference type="EMBL" id="MU157839">
    <property type="protein sequence ID" value="KAF9530641.1"/>
    <property type="molecule type" value="Genomic_DNA"/>
</dbReference>
<protein>
    <recommendedName>
        <fullName evidence="3">F-box domain-containing protein</fullName>
    </recommendedName>
</protein>
<accession>A0A9P6JRV6</accession>
<evidence type="ECO:0000313" key="2">
    <source>
        <dbReference type="Proteomes" id="UP000807306"/>
    </source>
</evidence>
<keyword evidence="2" id="KW-1185">Reference proteome</keyword>
<dbReference type="Proteomes" id="UP000807306">
    <property type="component" value="Unassembled WGS sequence"/>
</dbReference>
<comment type="caution">
    <text evidence="1">The sequence shown here is derived from an EMBL/GenBank/DDBJ whole genome shotgun (WGS) entry which is preliminary data.</text>
</comment>
<evidence type="ECO:0008006" key="3">
    <source>
        <dbReference type="Google" id="ProtNLM"/>
    </source>
</evidence>
<proteinExistence type="predicted"/>